<dbReference type="NCBIfam" id="TIGR03943">
    <property type="entry name" value="TIGR03943 family putative permease subunit"/>
    <property type="match status" value="1"/>
</dbReference>
<dbReference type="InterPro" id="IPR048447">
    <property type="entry name" value="DUF1980_C"/>
</dbReference>
<keyword evidence="1" id="KW-0812">Transmembrane</keyword>
<dbReference type="InterPro" id="IPR015402">
    <property type="entry name" value="DUF1980"/>
</dbReference>
<feature type="transmembrane region" description="Helical" evidence="1">
    <location>
        <begin position="70"/>
        <end position="91"/>
    </location>
</feature>
<organism evidence="3 4">
    <name type="scientific">Modestobacter roseus</name>
    <dbReference type="NCBI Taxonomy" id="1181884"/>
    <lineage>
        <taxon>Bacteria</taxon>
        <taxon>Bacillati</taxon>
        <taxon>Actinomycetota</taxon>
        <taxon>Actinomycetes</taxon>
        <taxon>Geodermatophilales</taxon>
        <taxon>Geodermatophilaceae</taxon>
        <taxon>Modestobacter</taxon>
    </lineage>
</organism>
<dbReference type="Pfam" id="PF21537">
    <property type="entry name" value="DUF1980_C"/>
    <property type="match status" value="1"/>
</dbReference>
<proteinExistence type="predicted"/>
<feature type="domain" description="DUF1980" evidence="2">
    <location>
        <begin position="142"/>
        <end position="227"/>
    </location>
</feature>
<keyword evidence="1" id="KW-0472">Membrane</keyword>
<evidence type="ECO:0000313" key="4">
    <source>
        <dbReference type="Proteomes" id="UP000321490"/>
    </source>
</evidence>
<evidence type="ECO:0000313" key="3">
    <source>
        <dbReference type="EMBL" id="TWH73156.1"/>
    </source>
</evidence>
<sequence length="228" mass="23574">MSARPDRPTQQVLLLLLGLVVLVVALTDQHLAYVRAGFQPFLVAAGVLLVAVGGLGLLRDRGRRADHPGPGVGWLLAAPVAVLVVVAPPALGAFSVDRLAATPVAVTTAPAAGIGPDDAGADHRTMTLLQFTIWSQADPSALAERQVRLVGFAVPRDDGGWDLARFSINCCAADATALRVQVAGDRPGPAADQWVQVVGTAGRREAGGPPVLRADVVSEVPAPAEPYE</sequence>
<comment type="caution">
    <text evidence="3">The sequence shown here is derived from an EMBL/GenBank/DDBJ whole genome shotgun (WGS) entry which is preliminary data.</text>
</comment>
<dbReference type="Proteomes" id="UP000321490">
    <property type="component" value="Unassembled WGS sequence"/>
</dbReference>
<keyword evidence="4" id="KW-1185">Reference proteome</keyword>
<evidence type="ECO:0000259" key="2">
    <source>
        <dbReference type="Pfam" id="PF21537"/>
    </source>
</evidence>
<reference evidence="3 4" key="1">
    <citation type="submission" date="2019-07" db="EMBL/GenBank/DDBJ databases">
        <title>R&amp;d 2014.</title>
        <authorList>
            <person name="Klenk H.-P."/>
        </authorList>
    </citation>
    <scope>NUCLEOTIDE SEQUENCE [LARGE SCALE GENOMIC DNA]</scope>
    <source>
        <strain evidence="3 4">DSM 45764</strain>
    </source>
</reference>
<keyword evidence="1" id="KW-1133">Transmembrane helix</keyword>
<dbReference type="EMBL" id="VLKF01000001">
    <property type="protein sequence ID" value="TWH73156.1"/>
    <property type="molecule type" value="Genomic_DNA"/>
</dbReference>
<gene>
    <name evidence="3" type="ORF">JD78_01679</name>
</gene>
<accession>A0A562IQR6</accession>
<name>A0A562IQR6_9ACTN</name>
<dbReference type="AlphaFoldDB" id="A0A562IQR6"/>
<dbReference type="RefSeq" id="WP_166521078.1">
    <property type="nucleotide sequence ID" value="NZ_VLKF01000001.1"/>
</dbReference>
<evidence type="ECO:0000256" key="1">
    <source>
        <dbReference type="SAM" id="Phobius"/>
    </source>
</evidence>
<feature type="transmembrane region" description="Helical" evidence="1">
    <location>
        <begin position="37"/>
        <end position="58"/>
    </location>
</feature>
<protein>
    <submittedName>
        <fullName evidence="3">Putative repeat protein (TIGR03943 family)</fullName>
    </submittedName>
</protein>